<dbReference type="AlphaFoldDB" id="A0AA38FHM2"/>
<organism evidence="1 2">
    <name type="scientific">Taxus chinensis</name>
    <name type="common">Chinese yew</name>
    <name type="synonym">Taxus wallichiana var. chinensis</name>
    <dbReference type="NCBI Taxonomy" id="29808"/>
    <lineage>
        <taxon>Eukaryota</taxon>
        <taxon>Viridiplantae</taxon>
        <taxon>Streptophyta</taxon>
        <taxon>Embryophyta</taxon>
        <taxon>Tracheophyta</taxon>
        <taxon>Spermatophyta</taxon>
        <taxon>Pinopsida</taxon>
        <taxon>Pinidae</taxon>
        <taxon>Conifers II</taxon>
        <taxon>Cupressales</taxon>
        <taxon>Taxaceae</taxon>
        <taxon>Taxus</taxon>
    </lineage>
</organism>
<reference evidence="1 2" key="1">
    <citation type="journal article" date="2021" name="Nat. Plants">
        <title>The Taxus genome provides insights into paclitaxel biosynthesis.</title>
        <authorList>
            <person name="Xiong X."/>
            <person name="Gou J."/>
            <person name="Liao Q."/>
            <person name="Li Y."/>
            <person name="Zhou Q."/>
            <person name="Bi G."/>
            <person name="Li C."/>
            <person name="Du R."/>
            <person name="Wang X."/>
            <person name="Sun T."/>
            <person name="Guo L."/>
            <person name="Liang H."/>
            <person name="Lu P."/>
            <person name="Wu Y."/>
            <person name="Zhang Z."/>
            <person name="Ro D.K."/>
            <person name="Shang Y."/>
            <person name="Huang S."/>
            <person name="Yan J."/>
        </authorList>
    </citation>
    <scope>NUCLEOTIDE SEQUENCE [LARGE SCALE GENOMIC DNA]</scope>
    <source>
        <strain evidence="1">Ta-2019</strain>
    </source>
</reference>
<keyword evidence="2" id="KW-1185">Reference proteome</keyword>
<dbReference type="EMBL" id="JAHRHJ020000009">
    <property type="protein sequence ID" value="KAH9302081.1"/>
    <property type="molecule type" value="Genomic_DNA"/>
</dbReference>
<gene>
    <name evidence="1" type="ORF">KI387_013664</name>
</gene>
<evidence type="ECO:0000313" key="2">
    <source>
        <dbReference type="Proteomes" id="UP000824469"/>
    </source>
</evidence>
<feature type="non-terminal residue" evidence="1">
    <location>
        <position position="1"/>
    </location>
</feature>
<feature type="non-terminal residue" evidence="1">
    <location>
        <position position="93"/>
    </location>
</feature>
<accession>A0AA38FHM2</accession>
<name>A0AA38FHM2_TAXCH</name>
<protein>
    <submittedName>
        <fullName evidence="1">Uncharacterized protein</fullName>
    </submittedName>
</protein>
<sequence>VERDKVLAEVERKSEAIETLRGSIKARLKELYPQITRRMDKLKYLGKEMEKIVDTLGTQGIGLSFDEVNTLVSDLCQKAQNEVDAWNKLEVDL</sequence>
<comment type="caution">
    <text evidence="1">The sequence shown here is derived from an EMBL/GenBank/DDBJ whole genome shotgun (WGS) entry which is preliminary data.</text>
</comment>
<proteinExistence type="predicted"/>
<evidence type="ECO:0000313" key="1">
    <source>
        <dbReference type="EMBL" id="KAH9302081.1"/>
    </source>
</evidence>
<dbReference type="Proteomes" id="UP000824469">
    <property type="component" value="Unassembled WGS sequence"/>
</dbReference>